<dbReference type="EMBL" id="JANBUJ010003090">
    <property type="protein sequence ID" value="KAJ2761967.1"/>
    <property type="molecule type" value="Genomic_DNA"/>
</dbReference>
<proteinExistence type="predicted"/>
<evidence type="ECO:0000313" key="2">
    <source>
        <dbReference type="Proteomes" id="UP001140234"/>
    </source>
</evidence>
<feature type="non-terminal residue" evidence="1">
    <location>
        <position position="1"/>
    </location>
</feature>
<keyword evidence="2" id="KW-1185">Reference proteome</keyword>
<name>A0ACC1JLK1_9FUNG</name>
<sequence>QTWSAGDNARYMARLCGVPLLAATAAAGMLQPVVDHVISGHVLEALQQGPGPGAGAATTFVWLVVGRQVAGAVAGTVRRAVAGSGQQRRVAQRAQRAFVGGVVHAPLAFFDATSPRELEAAFRDGVDGAAADVCGLLGSWAAVYARAGLAFYRVGRAAPPLLLLLAPAAAWAERQWRRASEPALDAVGRELDRAGAALHCAADAIAGGGQTIRLAGAADHFVRRHSAASDRRDEAAAAYDRLLALGAAGRKLLGVARDALVLGALLAVRRGSGGSAELIRYQMLAQTLLASSAVL</sequence>
<reference evidence="1" key="1">
    <citation type="submission" date="2022-07" db="EMBL/GenBank/DDBJ databases">
        <title>Phylogenomic reconstructions and comparative analyses of Kickxellomycotina fungi.</title>
        <authorList>
            <person name="Reynolds N.K."/>
            <person name="Stajich J.E."/>
            <person name="Barry K."/>
            <person name="Grigoriev I.V."/>
            <person name="Crous P."/>
            <person name="Smith M.E."/>
        </authorList>
    </citation>
    <scope>NUCLEOTIDE SEQUENCE</scope>
    <source>
        <strain evidence="1">CBS 109366</strain>
    </source>
</reference>
<feature type="non-terminal residue" evidence="1">
    <location>
        <position position="295"/>
    </location>
</feature>
<comment type="caution">
    <text evidence="1">The sequence shown here is derived from an EMBL/GenBank/DDBJ whole genome shotgun (WGS) entry which is preliminary data.</text>
</comment>
<organism evidence="1 2">
    <name type="scientific">Coemansia nantahalensis</name>
    <dbReference type="NCBI Taxonomy" id="2789366"/>
    <lineage>
        <taxon>Eukaryota</taxon>
        <taxon>Fungi</taxon>
        <taxon>Fungi incertae sedis</taxon>
        <taxon>Zoopagomycota</taxon>
        <taxon>Kickxellomycotina</taxon>
        <taxon>Kickxellomycetes</taxon>
        <taxon>Kickxellales</taxon>
        <taxon>Kickxellaceae</taxon>
        <taxon>Coemansia</taxon>
    </lineage>
</organism>
<evidence type="ECO:0000313" key="1">
    <source>
        <dbReference type="EMBL" id="KAJ2761967.1"/>
    </source>
</evidence>
<protein>
    <submittedName>
        <fullName evidence="1">Uncharacterized protein</fullName>
    </submittedName>
</protein>
<gene>
    <name evidence="1" type="ORF">IWQ57_005912</name>
</gene>
<dbReference type="Proteomes" id="UP001140234">
    <property type="component" value="Unassembled WGS sequence"/>
</dbReference>
<accession>A0ACC1JLK1</accession>